<name>A0A090MNW0_AFIFE</name>
<proteinExistence type="predicted"/>
<reference evidence="1 2" key="1">
    <citation type="journal article" date="2014" name="Genome Announc.">
        <title>Genome Sequence of Afipia felis Strain 76713, Isolated in Hospital Water Using an Amoeba Co-Culture Procedure.</title>
        <authorList>
            <person name="Benamar S."/>
            <person name="La Scola B."/>
            <person name="Croce O."/>
        </authorList>
    </citation>
    <scope>NUCLEOTIDE SEQUENCE [LARGE SCALE GENOMIC DNA]</scope>
    <source>
        <strain evidence="1 2">76713</strain>
    </source>
</reference>
<evidence type="ECO:0000313" key="1">
    <source>
        <dbReference type="EMBL" id="CEG09095.1"/>
    </source>
</evidence>
<dbReference type="RefSeq" id="WP_009340161.1">
    <property type="nucleotide sequence ID" value="NZ_CCAZ020000001.1"/>
</dbReference>
<dbReference type="Proteomes" id="UP000035762">
    <property type="component" value="Unassembled WGS sequence"/>
</dbReference>
<sequence length="81" mass="9224">MQIFLLGLELLQKRLDSFESLLVYEDSLEFLISFDPSVNFIAPITHWQSKQLAHVYQSNTSAEANWISRPLPNSIEPCDGA</sequence>
<evidence type="ECO:0000313" key="2">
    <source>
        <dbReference type="Proteomes" id="UP000035762"/>
    </source>
</evidence>
<keyword evidence="2" id="KW-1185">Reference proteome</keyword>
<comment type="caution">
    <text evidence="1">The sequence shown here is derived from an EMBL/GenBank/DDBJ whole genome shotgun (WGS) entry which is preliminary data.</text>
</comment>
<dbReference type="AlphaFoldDB" id="A0A090MNW0"/>
<accession>A0A090MNW0</accession>
<gene>
    <name evidence="1" type="ORF">BN961_02516</name>
</gene>
<dbReference type="EMBL" id="CCAZ020000001">
    <property type="protein sequence ID" value="CEG09095.1"/>
    <property type="molecule type" value="Genomic_DNA"/>
</dbReference>
<protein>
    <submittedName>
        <fullName evidence="1">Uncharacterized protein</fullName>
    </submittedName>
</protein>
<organism evidence="1 2">
    <name type="scientific">Afipia felis</name>
    <name type="common">Cat scratch disease bacillus</name>
    <dbReference type="NCBI Taxonomy" id="1035"/>
    <lineage>
        <taxon>Bacteria</taxon>
        <taxon>Pseudomonadati</taxon>
        <taxon>Pseudomonadota</taxon>
        <taxon>Alphaproteobacteria</taxon>
        <taxon>Hyphomicrobiales</taxon>
        <taxon>Nitrobacteraceae</taxon>
        <taxon>Afipia</taxon>
    </lineage>
</organism>